<dbReference type="Gene3D" id="3.30.200.20">
    <property type="entry name" value="Phosphorylase Kinase, domain 1"/>
    <property type="match status" value="1"/>
</dbReference>
<keyword evidence="5" id="KW-0067">ATP-binding</keyword>
<feature type="compositionally biased region" description="Polar residues" evidence="6">
    <location>
        <begin position="137"/>
        <end position="157"/>
    </location>
</feature>
<dbReference type="PROSITE" id="PS50011">
    <property type="entry name" value="PROTEIN_KINASE_DOM"/>
    <property type="match status" value="1"/>
</dbReference>
<dbReference type="GO" id="GO:0043484">
    <property type="term" value="P:regulation of RNA splicing"/>
    <property type="evidence" value="ECO:0007669"/>
    <property type="project" value="TreeGrafter"/>
</dbReference>
<accession>A0A2P7ZYX1</accession>
<dbReference type="PANTHER" id="PTHR45646">
    <property type="entry name" value="SERINE/THREONINE-PROTEIN KINASE DOA-RELATED"/>
    <property type="match status" value="1"/>
</dbReference>
<feature type="domain" description="Protein kinase" evidence="7">
    <location>
        <begin position="293"/>
        <end position="648"/>
    </location>
</feature>
<comment type="caution">
    <text evidence="8">The sequence shown here is derived from an EMBL/GenBank/DDBJ whole genome shotgun (WGS) entry which is preliminary data.</text>
</comment>
<dbReference type="SUPFAM" id="SSF56112">
    <property type="entry name" value="Protein kinase-like (PK-like)"/>
    <property type="match status" value="1"/>
</dbReference>
<dbReference type="GO" id="GO:0005634">
    <property type="term" value="C:nucleus"/>
    <property type="evidence" value="ECO:0007669"/>
    <property type="project" value="TreeGrafter"/>
</dbReference>
<name>A0A2P7ZYX1_9PEZI</name>
<evidence type="ECO:0000256" key="3">
    <source>
        <dbReference type="ARBA" id="ARBA00022741"/>
    </source>
</evidence>
<keyword evidence="3" id="KW-0547">Nucleotide-binding</keyword>
<evidence type="ECO:0000256" key="1">
    <source>
        <dbReference type="ARBA" id="ARBA00022527"/>
    </source>
</evidence>
<proteinExistence type="predicted"/>
<evidence type="ECO:0000256" key="5">
    <source>
        <dbReference type="ARBA" id="ARBA00022840"/>
    </source>
</evidence>
<dbReference type="PANTHER" id="PTHR45646:SF11">
    <property type="entry name" value="SERINE_THREONINE-PROTEIN KINASE DOA"/>
    <property type="match status" value="1"/>
</dbReference>
<keyword evidence="2" id="KW-0808">Transferase</keyword>
<keyword evidence="1" id="KW-0723">Serine/threonine-protein kinase</keyword>
<evidence type="ECO:0000313" key="9">
    <source>
        <dbReference type="Proteomes" id="UP000243723"/>
    </source>
</evidence>
<dbReference type="InterPro" id="IPR011009">
    <property type="entry name" value="Kinase-like_dom_sf"/>
</dbReference>
<dbReference type="AlphaFoldDB" id="A0A2P7ZYX1"/>
<dbReference type="Proteomes" id="UP000243723">
    <property type="component" value="Unassembled WGS sequence"/>
</dbReference>
<sequence>MADVSFTARWIYFPSRKERVERALPFKATEVLTMPPFVHRADGQSASRNDVALLNLKIDALTSALEKLATKEAKMSKAVPFDESSVQSETDNENWDRLKPLDSRTRVPDWLSYASNPRGRQASHVEGAPTHDRSEAGHSTASGSVYTPETSKTWSESVKTDKPNPAKNSDIITLDIATITKIISDMRGLSRGSFEQARGQYPASDKLTIKWERMGWKTVFEMDVLSSEEPVADMSKEHAKREIVARCEAHANPDETWNWDGDLEVDRTRFERMLESFVDSNIPLIGEVFHNRYKVIGKLGYGSASTVWLGHDTSKEKEYVALKIYINSSKVHRELPIYKHIKSVQSQHGGLHFLRALLDSFEIIGHHGKHTCLVHEALGMNLGELREILPDEMFPPDLVRQTLRDILRTLHFLHEEAHVVHTGKLEILFDLYLSDVEIADIQPRNILLGILDNSAFERFEREAREQPMPRKELSDHTVCISQPMPSTKGATKLSDFSEARFHSDQNTDRVMPDVFRAPEVVLGMPWSYSVDLWGFSMTLWDLFEPSRLFSATGEDGRYSEQHHMVQMVAMMGPPSLDFLQRSKRSSLFWDDRGKWKGTVPTPDTSLEAAEQRLQGEEKALFLAFMRKTLRWRPEDRSEILDVFMDEWLLADLIESGQVLRE</sequence>
<dbReference type="InterPro" id="IPR000719">
    <property type="entry name" value="Prot_kinase_dom"/>
</dbReference>
<gene>
    <name evidence="8" type="ORF">B9Z65_8956</name>
</gene>
<evidence type="ECO:0000259" key="7">
    <source>
        <dbReference type="PROSITE" id="PS50011"/>
    </source>
</evidence>
<dbReference type="OrthoDB" id="5979581at2759"/>
<dbReference type="GO" id="GO:0004674">
    <property type="term" value="F:protein serine/threonine kinase activity"/>
    <property type="evidence" value="ECO:0007669"/>
    <property type="project" value="UniProtKB-KW"/>
</dbReference>
<reference evidence="8 9" key="1">
    <citation type="submission" date="2017-05" db="EMBL/GenBank/DDBJ databases">
        <title>Draft genome sequence of Elsinoe australis.</title>
        <authorList>
            <person name="Cheng Q."/>
        </authorList>
    </citation>
    <scope>NUCLEOTIDE SEQUENCE [LARGE SCALE GENOMIC DNA]</scope>
    <source>
        <strain evidence="8 9">NL1</strain>
    </source>
</reference>
<feature type="compositionally biased region" description="Basic and acidic residues" evidence="6">
    <location>
        <begin position="94"/>
        <end position="107"/>
    </location>
</feature>
<dbReference type="Gene3D" id="1.10.510.10">
    <property type="entry name" value="Transferase(Phosphotransferase) domain 1"/>
    <property type="match status" value="1"/>
</dbReference>
<dbReference type="GO" id="GO:0005524">
    <property type="term" value="F:ATP binding"/>
    <property type="evidence" value="ECO:0007669"/>
    <property type="project" value="UniProtKB-KW"/>
</dbReference>
<dbReference type="InterPro" id="IPR051175">
    <property type="entry name" value="CLK_kinases"/>
</dbReference>
<feature type="region of interest" description="Disordered" evidence="6">
    <location>
        <begin position="72"/>
        <end position="164"/>
    </location>
</feature>
<protein>
    <recommendedName>
        <fullName evidence="7">Protein kinase domain-containing protein</fullName>
    </recommendedName>
</protein>
<keyword evidence="9" id="KW-1185">Reference proteome</keyword>
<evidence type="ECO:0000256" key="4">
    <source>
        <dbReference type="ARBA" id="ARBA00022777"/>
    </source>
</evidence>
<dbReference type="EMBL" id="NHZQ01000095">
    <property type="protein sequence ID" value="PSK53401.1"/>
    <property type="molecule type" value="Genomic_DNA"/>
</dbReference>
<dbReference type="SMART" id="SM00220">
    <property type="entry name" value="S_TKc"/>
    <property type="match status" value="1"/>
</dbReference>
<evidence type="ECO:0000313" key="8">
    <source>
        <dbReference type="EMBL" id="PSK53401.1"/>
    </source>
</evidence>
<organism evidence="8 9">
    <name type="scientific">Elsinoe australis</name>
    <dbReference type="NCBI Taxonomy" id="40998"/>
    <lineage>
        <taxon>Eukaryota</taxon>
        <taxon>Fungi</taxon>
        <taxon>Dikarya</taxon>
        <taxon>Ascomycota</taxon>
        <taxon>Pezizomycotina</taxon>
        <taxon>Dothideomycetes</taxon>
        <taxon>Dothideomycetidae</taxon>
        <taxon>Myriangiales</taxon>
        <taxon>Elsinoaceae</taxon>
        <taxon>Elsinoe</taxon>
    </lineage>
</organism>
<evidence type="ECO:0000256" key="6">
    <source>
        <dbReference type="SAM" id="MobiDB-lite"/>
    </source>
</evidence>
<dbReference type="STRING" id="40998.A0A2P7ZYX1"/>
<keyword evidence="4" id="KW-0418">Kinase</keyword>
<dbReference type="Pfam" id="PF00069">
    <property type="entry name" value="Pkinase"/>
    <property type="match status" value="1"/>
</dbReference>
<evidence type="ECO:0000256" key="2">
    <source>
        <dbReference type="ARBA" id="ARBA00022679"/>
    </source>
</evidence>